<evidence type="ECO:0000259" key="2">
    <source>
        <dbReference type="Pfam" id="PF00817"/>
    </source>
</evidence>
<gene>
    <name evidence="3" type="ORF">RY831_04435</name>
</gene>
<dbReference type="Proteomes" id="UP001352263">
    <property type="component" value="Unassembled WGS sequence"/>
</dbReference>
<keyword evidence="4" id="KW-1185">Reference proteome</keyword>
<keyword evidence="1" id="KW-0227">DNA damage</keyword>
<dbReference type="InterPro" id="IPR043502">
    <property type="entry name" value="DNA/RNA_pol_sf"/>
</dbReference>
<proteinExistence type="predicted"/>
<dbReference type="RefSeq" id="WP_326505105.1">
    <property type="nucleotide sequence ID" value="NZ_JAWIIV010000002.1"/>
</dbReference>
<evidence type="ECO:0000313" key="3">
    <source>
        <dbReference type="EMBL" id="MEC4718380.1"/>
    </source>
</evidence>
<dbReference type="InterPro" id="IPR050356">
    <property type="entry name" value="SulA_CellDiv_inhibitor"/>
</dbReference>
<sequence length="497" mass="55287">MWIASFHPQLPLDLAFRRWPEALQENLRATVPLVITESKRVAWVSRCAEECGIVPGMSESGARTRSANVMLVQRDIEAEEKALTEAALWALHFTPEVSLRPAGLLLDVSASLRLFGGVAAIVDRLRKGFQELGLTASIAAAPTATAVWWLAQYDDGVMADQDMYANVVDALPITLIESLAPHAETLKAIACRTIGQFRKLPRNSIVKRFGKAALTELDRCFGSEPELMAWYEAPERFCQRIELGARVETTELLLHSARRLLMQMTGFLTARFSAVTQFSLLLHHETVRLGKSPTTRIDIKLGAASRDLEHLTLLMKEHLAKVVLESSVIEMTLSADELEERAAPNTELFPTAASQSEMLGRLIERLTSRLGPDAVTRIAITADHRPEKCTVHVAPVPAKTATAKSGLSGTSFPPRPTWLLKAPIPLVTRQNKPFYGAPLRLLIGPERIETGWWDDEVIARDYFVALNESFHLVLWVYRARISADDEEPGWFLHGFFA</sequence>
<protein>
    <submittedName>
        <fullName evidence="3">DNA polymerase Y family protein</fullName>
    </submittedName>
</protein>
<dbReference type="InterPro" id="IPR001126">
    <property type="entry name" value="UmuC"/>
</dbReference>
<organism evidence="3 4">
    <name type="scientific">Noviherbaspirillum album</name>
    <dbReference type="NCBI Taxonomy" id="3080276"/>
    <lineage>
        <taxon>Bacteria</taxon>
        <taxon>Pseudomonadati</taxon>
        <taxon>Pseudomonadota</taxon>
        <taxon>Betaproteobacteria</taxon>
        <taxon>Burkholderiales</taxon>
        <taxon>Oxalobacteraceae</taxon>
        <taxon>Noviherbaspirillum</taxon>
    </lineage>
</organism>
<name>A0ABU6J4C6_9BURK</name>
<feature type="domain" description="UmuC" evidence="2">
    <location>
        <begin position="21"/>
        <end position="145"/>
    </location>
</feature>
<comment type="caution">
    <text evidence="3">The sequence shown here is derived from an EMBL/GenBank/DDBJ whole genome shotgun (WGS) entry which is preliminary data.</text>
</comment>
<dbReference type="CDD" id="cd03468">
    <property type="entry name" value="PolY_like"/>
    <property type="match status" value="1"/>
</dbReference>
<dbReference type="EMBL" id="JAWIIV010000002">
    <property type="protein sequence ID" value="MEC4718380.1"/>
    <property type="molecule type" value="Genomic_DNA"/>
</dbReference>
<accession>A0ABU6J4C6</accession>
<reference evidence="3 4" key="1">
    <citation type="submission" date="2023-10" db="EMBL/GenBank/DDBJ databases">
        <title>Noviherbaspirillum sp. CPCC 100848 genome assembly.</title>
        <authorList>
            <person name="Li X.Y."/>
            <person name="Fang X.M."/>
        </authorList>
    </citation>
    <scope>NUCLEOTIDE SEQUENCE [LARGE SCALE GENOMIC DNA]</scope>
    <source>
        <strain evidence="3 4">CPCC 100848</strain>
    </source>
</reference>
<dbReference type="PANTHER" id="PTHR35369">
    <property type="entry name" value="BLR3025 PROTEIN-RELATED"/>
    <property type="match status" value="1"/>
</dbReference>
<evidence type="ECO:0000256" key="1">
    <source>
        <dbReference type="ARBA" id="ARBA00022763"/>
    </source>
</evidence>
<evidence type="ECO:0000313" key="4">
    <source>
        <dbReference type="Proteomes" id="UP001352263"/>
    </source>
</evidence>
<dbReference type="PANTHER" id="PTHR35369:SF2">
    <property type="entry name" value="BLR3025 PROTEIN"/>
    <property type="match status" value="1"/>
</dbReference>
<dbReference type="Pfam" id="PF00817">
    <property type="entry name" value="IMS"/>
    <property type="match status" value="1"/>
</dbReference>
<dbReference type="SUPFAM" id="SSF56672">
    <property type="entry name" value="DNA/RNA polymerases"/>
    <property type="match status" value="1"/>
</dbReference>